<accession>A0AAV3LZL9</accession>
<evidence type="ECO:0000313" key="3">
    <source>
        <dbReference type="EMBL" id="EUD09013.1"/>
    </source>
</evidence>
<gene>
    <name evidence="3" type="ORF">HMPREF1563_3336</name>
</gene>
<sequence length="334" mass="37490">MSKNDSKEKKEVKGKAKGGLARAKSLTKEQRSEIAKKAAAKRWEGKPLKATHKGNFKEQFDIDAECYILDDQDKTVVVSKTGLSKLLGIGEHGRDIDRLLKTNYMAEFVDPELLMKIEKPLIFQWRSTVPKNENEGAFFDTAHGYDITLIGDVATALIKADMAGALPESRKKSAALAQQLVTASMKLGLKGLGYAIAGYRPEVQEVIDAFKAFVREEARGYEKEFPDELYEEWYRLYQLNRPTRGRPIRFGQLTNSQIYIPLAKSKGKILEQIRANRDENGKPTDKLHLFLSEIGVKALRQHIGKLLGVAAMSESKEEYEAGIKKVFGKITPEV</sequence>
<evidence type="ECO:0000259" key="2">
    <source>
        <dbReference type="Pfam" id="PF10546"/>
    </source>
</evidence>
<protein>
    <submittedName>
        <fullName evidence="3">P63C domain protein</fullName>
    </submittedName>
</protein>
<evidence type="ECO:0000313" key="4">
    <source>
        <dbReference type="Proteomes" id="UP000022311"/>
    </source>
</evidence>
<feature type="compositionally biased region" description="Basic and acidic residues" evidence="1">
    <location>
        <begin position="26"/>
        <end position="40"/>
    </location>
</feature>
<organism evidence="3 4">
    <name type="scientific">Providencia alcalifaciens 205/92</name>
    <dbReference type="NCBI Taxonomy" id="1256988"/>
    <lineage>
        <taxon>Bacteria</taxon>
        <taxon>Pseudomonadati</taxon>
        <taxon>Pseudomonadota</taxon>
        <taxon>Gammaproteobacteria</taxon>
        <taxon>Enterobacterales</taxon>
        <taxon>Morganellaceae</taxon>
        <taxon>Providencia</taxon>
    </lineage>
</organism>
<feature type="region of interest" description="Disordered" evidence="1">
    <location>
        <begin position="1"/>
        <end position="40"/>
    </location>
</feature>
<dbReference type="AlphaFoldDB" id="A0AAV3LZL9"/>
<reference evidence="3 4" key="1">
    <citation type="submission" date="2014-01" db="EMBL/GenBank/DDBJ databases">
        <authorList>
            <person name="Durkin A.S."/>
            <person name="McCorrison J."/>
            <person name="Torralba M."/>
            <person name="Gillis M."/>
            <person name="Haft D.H."/>
            <person name="Methe B."/>
            <person name="Sutton G."/>
            <person name="Nelson K.E."/>
        </authorList>
    </citation>
    <scope>NUCLEOTIDE SEQUENCE [LARGE SCALE GENOMIC DNA]</scope>
    <source>
        <strain evidence="3 4">205/92</strain>
    </source>
</reference>
<dbReference type="Pfam" id="PF10546">
    <property type="entry name" value="P63C"/>
    <property type="match status" value="1"/>
</dbReference>
<dbReference type="InterPro" id="IPR018874">
    <property type="entry name" value="Phage_Mx8_p63_C"/>
</dbReference>
<evidence type="ECO:0000256" key="1">
    <source>
        <dbReference type="SAM" id="MobiDB-lite"/>
    </source>
</evidence>
<proteinExistence type="predicted"/>
<comment type="caution">
    <text evidence="3">The sequence shown here is derived from an EMBL/GenBank/DDBJ whole genome shotgun (WGS) entry which is preliminary data.</text>
</comment>
<dbReference type="EMBL" id="JALD01000088">
    <property type="protein sequence ID" value="EUD09013.1"/>
    <property type="molecule type" value="Genomic_DNA"/>
</dbReference>
<feature type="compositionally biased region" description="Basic and acidic residues" evidence="1">
    <location>
        <begin position="1"/>
        <end position="14"/>
    </location>
</feature>
<name>A0AAV3LZL9_9GAMM</name>
<dbReference type="Proteomes" id="UP000022311">
    <property type="component" value="Unassembled WGS sequence"/>
</dbReference>
<feature type="domain" description="Bacteriophage Mx8 p63 C-terminal" evidence="2">
    <location>
        <begin position="211"/>
        <end position="298"/>
    </location>
</feature>